<dbReference type="NCBIfam" id="NF002211">
    <property type="entry name" value="PRK01103.1"/>
    <property type="match status" value="1"/>
</dbReference>
<dbReference type="Pfam" id="PF01149">
    <property type="entry name" value="Fapy_DNA_glyco"/>
    <property type="match status" value="1"/>
</dbReference>
<protein>
    <recommendedName>
        <fullName evidence="15">Formamidopyrimidine-DNA glycosylase</fullName>
        <shortName evidence="15">Fapy-DNA glycosylase</shortName>
        <ecNumber evidence="15">3.2.2.23</ecNumber>
    </recommendedName>
    <alternativeName>
        <fullName evidence="15">DNA-(apurinic or apyrimidinic site) lyase MutM</fullName>
        <shortName evidence="15">AP lyase MutM</shortName>
        <ecNumber evidence="15">4.2.99.18</ecNumber>
    </alternativeName>
</protein>
<dbReference type="GO" id="GO:0008270">
    <property type="term" value="F:zinc ion binding"/>
    <property type="evidence" value="ECO:0007669"/>
    <property type="project" value="UniProtKB-UniRule"/>
</dbReference>
<dbReference type="InterPro" id="IPR020629">
    <property type="entry name" value="FPG_Glyclase"/>
</dbReference>
<dbReference type="InterPro" id="IPR015887">
    <property type="entry name" value="DNA_glyclase_Znf_dom_DNA_BS"/>
</dbReference>
<dbReference type="Gene3D" id="1.10.8.50">
    <property type="match status" value="1"/>
</dbReference>
<reference evidence="18" key="2">
    <citation type="submission" date="2020-01" db="EMBL/GenBank/DDBJ databases">
        <authorList>
            <person name="Hornung B."/>
        </authorList>
    </citation>
    <scope>NUCLEOTIDE SEQUENCE</scope>
    <source>
        <strain evidence="18">PacBioINE</strain>
    </source>
</reference>
<evidence type="ECO:0000256" key="9">
    <source>
        <dbReference type="ARBA" id="ARBA00023125"/>
    </source>
</evidence>
<comment type="function">
    <text evidence="15">Involved in base excision repair of DNA damaged by oxidation or by mutagenic agents. Acts as DNA glycosylase that recognizes and removes damaged bases. Has a preference for oxidized purines, such as 7,8-dihydro-8-oxoguanine (8-oxoG). Has AP (apurinic/apyrimidinic) lyase activity and introduces nicks in the DNA strand. Cleaves the DNA backbone by beta-delta elimination to generate a single-strand break at the site of the removed base with both 3'- and 5'-phosphates.</text>
</comment>
<evidence type="ECO:0000259" key="16">
    <source>
        <dbReference type="PROSITE" id="PS51066"/>
    </source>
</evidence>
<dbReference type="EC" id="4.2.99.18" evidence="15"/>
<dbReference type="SUPFAM" id="SSF46946">
    <property type="entry name" value="S13-like H2TH domain"/>
    <property type="match status" value="1"/>
</dbReference>
<keyword evidence="9 15" id="KW-0238">DNA-binding</keyword>
<dbReference type="KEGG" id="aacx:DEACI_2906"/>
<keyword evidence="6 15" id="KW-0863">Zinc-finger</keyword>
<dbReference type="PANTHER" id="PTHR22993">
    <property type="entry name" value="FORMAMIDOPYRIMIDINE-DNA GLYCOSYLASE"/>
    <property type="match status" value="1"/>
</dbReference>
<dbReference type="InterPro" id="IPR010663">
    <property type="entry name" value="Znf_FPG/IleRS"/>
</dbReference>
<dbReference type="PROSITE" id="PS51068">
    <property type="entry name" value="FPG_CAT"/>
    <property type="match status" value="1"/>
</dbReference>
<evidence type="ECO:0000256" key="7">
    <source>
        <dbReference type="ARBA" id="ARBA00022801"/>
    </source>
</evidence>
<dbReference type="Proteomes" id="UP001071230">
    <property type="component" value="Unassembled WGS sequence"/>
</dbReference>
<dbReference type="NCBIfam" id="TIGR00577">
    <property type="entry name" value="fpg"/>
    <property type="match status" value="1"/>
</dbReference>
<dbReference type="GO" id="GO:0034039">
    <property type="term" value="F:8-oxo-7,8-dihydroguanine DNA N-glycosylase activity"/>
    <property type="evidence" value="ECO:0007669"/>
    <property type="project" value="TreeGrafter"/>
</dbReference>
<dbReference type="SUPFAM" id="SSF57716">
    <property type="entry name" value="Glucocorticoid receptor-like (DNA-binding domain)"/>
    <property type="match status" value="1"/>
</dbReference>
<evidence type="ECO:0000256" key="4">
    <source>
        <dbReference type="ARBA" id="ARBA00022723"/>
    </source>
</evidence>
<evidence type="ECO:0000256" key="10">
    <source>
        <dbReference type="ARBA" id="ARBA00023204"/>
    </source>
</evidence>
<dbReference type="InterPro" id="IPR010979">
    <property type="entry name" value="Ribosomal_uS13-like_H2TH"/>
</dbReference>
<dbReference type="Gene3D" id="3.20.190.10">
    <property type="entry name" value="MutM-like, N-terminal"/>
    <property type="match status" value="1"/>
</dbReference>
<dbReference type="PANTHER" id="PTHR22993:SF9">
    <property type="entry name" value="FORMAMIDOPYRIMIDINE-DNA GLYCOSYLASE"/>
    <property type="match status" value="1"/>
</dbReference>
<feature type="binding site" evidence="15">
    <location>
        <position position="154"/>
    </location>
    <ligand>
        <name>DNA</name>
        <dbReference type="ChEBI" id="CHEBI:16991"/>
    </ligand>
</feature>
<keyword evidence="20" id="KW-1185">Reference proteome</keyword>
<keyword evidence="5 15" id="KW-0227">DNA damage</keyword>
<comment type="similarity">
    <text evidence="2 15">Belongs to the FPG family.</text>
</comment>
<dbReference type="FunFam" id="1.10.8.50:FF:000003">
    <property type="entry name" value="Formamidopyrimidine-DNA glycosylase"/>
    <property type="match status" value="1"/>
</dbReference>
<name>A0A8S0VXS2_9FIRM</name>
<keyword evidence="10 15" id="KW-0234">DNA repair</keyword>
<keyword evidence="13 15" id="KW-0326">Glycosidase</keyword>
<dbReference type="PROSITE" id="PS51066">
    <property type="entry name" value="ZF_FPG_2"/>
    <property type="match status" value="1"/>
</dbReference>
<evidence type="ECO:0000256" key="8">
    <source>
        <dbReference type="ARBA" id="ARBA00022833"/>
    </source>
</evidence>
<dbReference type="GO" id="GO:0003690">
    <property type="term" value="F:double-stranded DNA binding"/>
    <property type="evidence" value="ECO:0007669"/>
    <property type="project" value="UniProtKB-ARBA"/>
</dbReference>
<dbReference type="SMART" id="SM01232">
    <property type="entry name" value="H2TH"/>
    <property type="match status" value="1"/>
</dbReference>
<feature type="binding site" evidence="15">
    <location>
        <position position="93"/>
    </location>
    <ligand>
        <name>DNA</name>
        <dbReference type="ChEBI" id="CHEBI:16991"/>
    </ligand>
</feature>
<evidence type="ECO:0000256" key="6">
    <source>
        <dbReference type="ARBA" id="ARBA00022771"/>
    </source>
</evidence>
<sequence>MPELPEVETIRRTLAGHLTDARVTGVRLIWPGAFQGWGELDFAGILTGKRIQGLERRGKYLLIHLDEGWSLVAHMRMTGRLLYFSASQEIGPHTRGVFELNQGELHFQDVRKFGRILAVPSAAVNEVRGLAALGPEPLEQEFTPDVLRNRLRGKKTCLKSALLDQRVLAGLGNIYTDEALFRARLSPERPAASLEREEAEKLTAAIKEVLKAGIEAQGTSFRDYRDANGRKGEFQRSLQVYGRQGQLCTACGGILVSKRLGGRTAVFCPACQV</sequence>
<evidence type="ECO:0000313" key="19">
    <source>
        <dbReference type="EMBL" id="CEJ07549.1"/>
    </source>
</evidence>
<dbReference type="EMBL" id="LR746496">
    <property type="protein sequence ID" value="CAA7602233.1"/>
    <property type="molecule type" value="Genomic_DNA"/>
</dbReference>
<feature type="active site" description="Schiff-base intermediate with DNA" evidence="15">
    <location>
        <position position="2"/>
    </location>
</feature>
<evidence type="ECO:0000259" key="17">
    <source>
        <dbReference type="PROSITE" id="PS51068"/>
    </source>
</evidence>
<comment type="cofactor">
    <cofactor evidence="15">
        <name>Zn(2+)</name>
        <dbReference type="ChEBI" id="CHEBI:29105"/>
    </cofactor>
    <text evidence="15">Binds 1 zinc ion per subunit.</text>
</comment>
<dbReference type="RefSeq" id="WP_240985636.1">
    <property type="nucleotide sequence ID" value="NZ_CDGJ01000058.1"/>
</dbReference>
<dbReference type="EMBL" id="CDGJ01000058">
    <property type="protein sequence ID" value="CEJ07549.1"/>
    <property type="molecule type" value="Genomic_DNA"/>
</dbReference>
<keyword evidence="11 15" id="KW-0456">Lyase</keyword>
<evidence type="ECO:0000256" key="2">
    <source>
        <dbReference type="ARBA" id="ARBA00009409"/>
    </source>
</evidence>
<keyword evidence="12 15" id="KW-0511">Multifunctional enzyme</keyword>
<dbReference type="GO" id="GO:0003684">
    <property type="term" value="F:damaged DNA binding"/>
    <property type="evidence" value="ECO:0007669"/>
    <property type="project" value="InterPro"/>
</dbReference>
<feature type="binding site" evidence="15">
    <location>
        <position position="111"/>
    </location>
    <ligand>
        <name>DNA</name>
        <dbReference type="ChEBI" id="CHEBI:16991"/>
    </ligand>
</feature>
<accession>A0A8S0VXS2</accession>
<keyword evidence="4 15" id="KW-0479">Metal-binding</keyword>
<dbReference type="GO" id="GO:0006284">
    <property type="term" value="P:base-excision repair"/>
    <property type="evidence" value="ECO:0007669"/>
    <property type="project" value="InterPro"/>
</dbReference>
<feature type="active site" description="Proton donor; for beta-elimination activity" evidence="15">
    <location>
        <position position="59"/>
    </location>
</feature>
<keyword evidence="7 15" id="KW-0378">Hydrolase</keyword>
<feature type="active site" description="Proton donor" evidence="15">
    <location>
        <position position="3"/>
    </location>
</feature>
<dbReference type="Pfam" id="PF06831">
    <property type="entry name" value="H2TH"/>
    <property type="match status" value="1"/>
</dbReference>
<evidence type="ECO:0000313" key="18">
    <source>
        <dbReference type="EMBL" id="CAA7602233.1"/>
    </source>
</evidence>
<evidence type="ECO:0000256" key="11">
    <source>
        <dbReference type="ARBA" id="ARBA00023239"/>
    </source>
</evidence>
<evidence type="ECO:0000256" key="3">
    <source>
        <dbReference type="ARBA" id="ARBA00011245"/>
    </source>
</evidence>
<dbReference type="HAMAP" id="MF_00103">
    <property type="entry name" value="Fapy_DNA_glycosyl"/>
    <property type="match status" value="1"/>
</dbReference>
<dbReference type="GO" id="GO:0140078">
    <property type="term" value="F:class I DNA-(apurinic or apyrimidinic site) endonuclease activity"/>
    <property type="evidence" value="ECO:0007669"/>
    <property type="project" value="UniProtKB-EC"/>
</dbReference>
<evidence type="ECO:0000256" key="13">
    <source>
        <dbReference type="ARBA" id="ARBA00023295"/>
    </source>
</evidence>
<dbReference type="EC" id="3.2.2.23" evidence="15"/>
<dbReference type="PROSITE" id="PS01242">
    <property type="entry name" value="ZF_FPG_1"/>
    <property type="match status" value="1"/>
</dbReference>
<comment type="catalytic activity">
    <reaction evidence="1 15">
        <text>Hydrolysis of DNA containing ring-opened 7-methylguanine residues, releasing 2,6-diamino-4-hydroxy-5-(N-methyl)formamidopyrimidine.</text>
        <dbReference type="EC" id="3.2.2.23"/>
    </reaction>
</comment>
<reference evidence="19" key="1">
    <citation type="submission" date="2014-11" db="EMBL/GenBank/DDBJ databases">
        <authorList>
            <person name="Hornung B.V."/>
        </authorList>
    </citation>
    <scope>NUCLEOTIDE SEQUENCE</scope>
    <source>
        <strain evidence="19">INE</strain>
    </source>
</reference>
<keyword evidence="8 15" id="KW-0862">Zinc</keyword>
<dbReference type="InterPro" id="IPR012319">
    <property type="entry name" value="FPG_cat"/>
</dbReference>
<dbReference type="Proteomes" id="UP000836597">
    <property type="component" value="Chromosome"/>
</dbReference>
<organism evidence="18">
    <name type="scientific">Acididesulfobacillus acetoxydans</name>
    <dbReference type="NCBI Taxonomy" id="1561005"/>
    <lineage>
        <taxon>Bacteria</taxon>
        <taxon>Bacillati</taxon>
        <taxon>Bacillota</taxon>
        <taxon>Clostridia</taxon>
        <taxon>Eubacteriales</taxon>
        <taxon>Peptococcaceae</taxon>
        <taxon>Acididesulfobacillus</taxon>
    </lineage>
</organism>
<proteinExistence type="inferred from homology"/>
<evidence type="ECO:0000256" key="12">
    <source>
        <dbReference type="ARBA" id="ARBA00023268"/>
    </source>
</evidence>
<evidence type="ECO:0000256" key="14">
    <source>
        <dbReference type="ARBA" id="ARBA00044632"/>
    </source>
</evidence>
<evidence type="ECO:0000256" key="5">
    <source>
        <dbReference type="ARBA" id="ARBA00022763"/>
    </source>
</evidence>
<comment type="catalytic activity">
    <reaction evidence="14 15">
        <text>2'-deoxyribonucleotide-(2'-deoxyribose 5'-phosphate)-2'-deoxyribonucleotide-DNA = a 3'-end 2'-deoxyribonucleotide-(2,3-dehydro-2,3-deoxyribose 5'-phosphate)-DNA + a 5'-end 5'-phospho-2'-deoxyribonucleoside-DNA + H(+)</text>
        <dbReference type="Rhea" id="RHEA:66592"/>
        <dbReference type="Rhea" id="RHEA-COMP:13180"/>
        <dbReference type="Rhea" id="RHEA-COMP:16897"/>
        <dbReference type="Rhea" id="RHEA-COMP:17067"/>
        <dbReference type="ChEBI" id="CHEBI:15378"/>
        <dbReference type="ChEBI" id="CHEBI:136412"/>
        <dbReference type="ChEBI" id="CHEBI:157695"/>
        <dbReference type="ChEBI" id="CHEBI:167181"/>
        <dbReference type="EC" id="4.2.99.18"/>
    </reaction>
</comment>
<feature type="active site" description="Proton donor; for delta-elimination activity" evidence="15">
    <location>
        <position position="263"/>
    </location>
</feature>
<evidence type="ECO:0000256" key="15">
    <source>
        <dbReference type="HAMAP-Rule" id="MF_00103"/>
    </source>
</evidence>
<dbReference type="InterPro" id="IPR000214">
    <property type="entry name" value="Znf_DNA_glyclase/AP_lyase"/>
</dbReference>
<dbReference type="InterPro" id="IPR015886">
    <property type="entry name" value="H2TH_FPG"/>
</dbReference>
<dbReference type="SMART" id="SM00898">
    <property type="entry name" value="Fapy_DNA_glyco"/>
    <property type="match status" value="1"/>
</dbReference>
<feature type="domain" description="FPG-type" evidence="16">
    <location>
        <begin position="239"/>
        <end position="273"/>
    </location>
</feature>
<evidence type="ECO:0000313" key="20">
    <source>
        <dbReference type="Proteomes" id="UP001071230"/>
    </source>
</evidence>
<dbReference type="AlphaFoldDB" id="A0A8S0VXS2"/>
<gene>
    <name evidence="15" type="primary">mutM</name>
    <name evidence="15" type="synonym">fpg</name>
    <name evidence="19" type="ORF">DEACI_2015</name>
    <name evidence="18" type="ORF">DEACI_2906</name>
</gene>
<evidence type="ECO:0000256" key="1">
    <source>
        <dbReference type="ARBA" id="ARBA00001668"/>
    </source>
</evidence>
<dbReference type="InterPro" id="IPR035937">
    <property type="entry name" value="FPG_N"/>
</dbReference>
<dbReference type="Pfam" id="PF06827">
    <property type="entry name" value="zf-FPG_IleRS"/>
    <property type="match status" value="1"/>
</dbReference>
<dbReference type="SUPFAM" id="SSF81624">
    <property type="entry name" value="N-terminal domain of MutM-like DNA repair proteins"/>
    <property type="match status" value="1"/>
</dbReference>
<comment type="subunit">
    <text evidence="3 15">Monomer.</text>
</comment>
<dbReference type="CDD" id="cd08966">
    <property type="entry name" value="EcFpg-like_N"/>
    <property type="match status" value="1"/>
</dbReference>
<feature type="domain" description="Formamidopyrimidine-DNA glycosylase catalytic" evidence="17">
    <location>
        <begin position="2"/>
        <end position="114"/>
    </location>
</feature>